<proteinExistence type="predicted"/>
<dbReference type="Proteomes" id="UP000265520">
    <property type="component" value="Unassembled WGS sequence"/>
</dbReference>
<feature type="region of interest" description="Disordered" evidence="1">
    <location>
        <begin position="1"/>
        <end position="48"/>
    </location>
</feature>
<evidence type="ECO:0000313" key="2">
    <source>
        <dbReference type="EMBL" id="MCI48674.1"/>
    </source>
</evidence>
<feature type="non-terminal residue" evidence="2">
    <location>
        <position position="48"/>
    </location>
</feature>
<comment type="caution">
    <text evidence="2">The sequence shown here is derived from an EMBL/GenBank/DDBJ whole genome shotgun (WGS) entry which is preliminary data.</text>
</comment>
<evidence type="ECO:0000313" key="3">
    <source>
        <dbReference type="Proteomes" id="UP000265520"/>
    </source>
</evidence>
<evidence type="ECO:0000256" key="1">
    <source>
        <dbReference type="SAM" id="MobiDB-lite"/>
    </source>
</evidence>
<name>A0A392SKE3_9FABA</name>
<protein>
    <submittedName>
        <fullName evidence="2">Uncharacterized protein</fullName>
    </submittedName>
</protein>
<dbReference type="AlphaFoldDB" id="A0A392SKE3"/>
<accession>A0A392SKE3</accession>
<dbReference type="EMBL" id="LXQA010389897">
    <property type="protein sequence ID" value="MCI48674.1"/>
    <property type="molecule type" value="Genomic_DNA"/>
</dbReference>
<reference evidence="2 3" key="1">
    <citation type="journal article" date="2018" name="Front. Plant Sci.">
        <title>Red Clover (Trifolium pratense) and Zigzag Clover (T. medium) - A Picture of Genomic Similarities and Differences.</title>
        <authorList>
            <person name="Dluhosova J."/>
            <person name="Istvanek J."/>
            <person name="Nedelnik J."/>
            <person name="Repkova J."/>
        </authorList>
    </citation>
    <scope>NUCLEOTIDE SEQUENCE [LARGE SCALE GENOMIC DNA]</scope>
    <source>
        <strain evidence="3">cv. 10/8</strain>
        <tissue evidence="2">Leaf</tissue>
    </source>
</reference>
<organism evidence="2 3">
    <name type="scientific">Trifolium medium</name>
    <dbReference type="NCBI Taxonomy" id="97028"/>
    <lineage>
        <taxon>Eukaryota</taxon>
        <taxon>Viridiplantae</taxon>
        <taxon>Streptophyta</taxon>
        <taxon>Embryophyta</taxon>
        <taxon>Tracheophyta</taxon>
        <taxon>Spermatophyta</taxon>
        <taxon>Magnoliopsida</taxon>
        <taxon>eudicotyledons</taxon>
        <taxon>Gunneridae</taxon>
        <taxon>Pentapetalae</taxon>
        <taxon>rosids</taxon>
        <taxon>fabids</taxon>
        <taxon>Fabales</taxon>
        <taxon>Fabaceae</taxon>
        <taxon>Papilionoideae</taxon>
        <taxon>50 kb inversion clade</taxon>
        <taxon>NPAAA clade</taxon>
        <taxon>Hologalegina</taxon>
        <taxon>IRL clade</taxon>
        <taxon>Trifolieae</taxon>
        <taxon>Trifolium</taxon>
    </lineage>
</organism>
<keyword evidence="3" id="KW-1185">Reference proteome</keyword>
<sequence length="48" mass="5292">MSGGVNEKADEIEELQDISRMRSGKRLVEEGAVLPPQKKKTKGPLDLL</sequence>